<reference evidence="1" key="1">
    <citation type="journal article" date="2020" name="Stud. Mycol.">
        <title>101 Dothideomycetes genomes: a test case for predicting lifestyles and emergence of pathogens.</title>
        <authorList>
            <person name="Haridas S."/>
            <person name="Albert R."/>
            <person name="Binder M."/>
            <person name="Bloem J."/>
            <person name="Labutti K."/>
            <person name="Salamov A."/>
            <person name="Andreopoulos B."/>
            <person name="Baker S."/>
            <person name="Barry K."/>
            <person name="Bills G."/>
            <person name="Bluhm B."/>
            <person name="Cannon C."/>
            <person name="Castanera R."/>
            <person name="Culley D."/>
            <person name="Daum C."/>
            <person name="Ezra D."/>
            <person name="Gonzalez J."/>
            <person name="Henrissat B."/>
            <person name="Kuo A."/>
            <person name="Liang C."/>
            <person name="Lipzen A."/>
            <person name="Lutzoni F."/>
            <person name="Magnuson J."/>
            <person name="Mondo S."/>
            <person name="Nolan M."/>
            <person name="Ohm R."/>
            <person name="Pangilinan J."/>
            <person name="Park H.-J."/>
            <person name="Ramirez L."/>
            <person name="Alfaro M."/>
            <person name="Sun H."/>
            <person name="Tritt A."/>
            <person name="Yoshinaga Y."/>
            <person name="Zwiers L.-H."/>
            <person name="Turgeon B."/>
            <person name="Goodwin S."/>
            <person name="Spatafora J."/>
            <person name="Crous P."/>
            <person name="Grigoriev I."/>
        </authorList>
    </citation>
    <scope>NUCLEOTIDE SEQUENCE</scope>
    <source>
        <strain evidence="1">CBS 260.36</strain>
    </source>
</reference>
<protein>
    <submittedName>
        <fullName evidence="1">Uncharacterized protein</fullName>
    </submittedName>
</protein>
<accession>A0A9P4MFB2</accession>
<name>A0A9P4MFB2_9PEZI</name>
<organism evidence="1 2">
    <name type="scientific">Myriangium duriaei CBS 260.36</name>
    <dbReference type="NCBI Taxonomy" id="1168546"/>
    <lineage>
        <taxon>Eukaryota</taxon>
        <taxon>Fungi</taxon>
        <taxon>Dikarya</taxon>
        <taxon>Ascomycota</taxon>
        <taxon>Pezizomycotina</taxon>
        <taxon>Dothideomycetes</taxon>
        <taxon>Dothideomycetidae</taxon>
        <taxon>Myriangiales</taxon>
        <taxon>Myriangiaceae</taxon>
        <taxon>Myriangium</taxon>
    </lineage>
</organism>
<proteinExistence type="predicted"/>
<keyword evidence="2" id="KW-1185">Reference proteome</keyword>
<dbReference type="EMBL" id="ML996095">
    <property type="protein sequence ID" value="KAF2147749.1"/>
    <property type="molecule type" value="Genomic_DNA"/>
</dbReference>
<comment type="caution">
    <text evidence="1">The sequence shown here is derived from an EMBL/GenBank/DDBJ whole genome shotgun (WGS) entry which is preliminary data.</text>
</comment>
<evidence type="ECO:0000313" key="2">
    <source>
        <dbReference type="Proteomes" id="UP000799439"/>
    </source>
</evidence>
<dbReference type="AlphaFoldDB" id="A0A9P4MFB2"/>
<sequence>MPVDPAPHARSETLEAVETNEVDVEINHNFAISKLAFNLTLIAISYPRFLYDAIKFVRVRAFTISDDERLHKVQKPPLKRLALVEEQLDGIPIEQHGLLVGLVPKDSHRIDIRKLRKAGRPGRRSGDVLANATVEDYCESYTALEYNDYVARAIARFRSPRHLETRRMTISYEVLVNPDLSRVYAGDSIQAGRICFFEQFRDDSATITTTPRMRDAKIHDILSRHYRQVLNTAGSSQLSGGVTTTITLERSVRLASSINTAPSAVHDMNAHSITNWTSALPRTSGEERNQDTEVLQKSQSPSDFMMGCFEALKTAITQHDASAWAKYEESVLRQFFYHNSANLSADTAWTLFCSMMTRNLDDLQEIHTVLNYVKVSGQLQKQGPVS</sequence>
<evidence type="ECO:0000313" key="1">
    <source>
        <dbReference type="EMBL" id="KAF2147749.1"/>
    </source>
</evidence>
<dbReference type="Proteomes" id="UP000799439">
    <property type="component" value="Unassembled WGS sequence"/>
</dbReference>
<gene>
    <name evidence="1" type="ORF">K461DRAFT_298360</name>
</gene>